<gene>
    <name evidence="2" type="ORF">UPYG_G00023720</name>
</gene>
<name>A0ABD0XLC0_UMBPY</name>
<feature type="region of interest" description="Disordered" evidence="1">
    <location>
        <begin position="19"/>
        <end position="54"/>
    </location>
</feature>
<evidence type="ECO:0000313" key="3">
    <source>
        <dbReference type="Proteomes" id="UP001557470"/>
    </source>
</evidence>
<evidence type="ECO:0000256" key="1">
    <source>
        <dbReference type="SAM" id="MobiDB-lite"/>
    </source>
</evidence>
<evidence type="ECO:0000313" key="2">
    <source>
        <dbReference type="EMBL" id="KAL1022208.1"/>
    </source>
</evidence>
<organism evidence="2 3">
    <name type="scientific">Umbra pygmaea</name>
    <name type="common">Eastern mudminnow</name>
    <dbReference type="NCBI Taxonomy" id="75934"/>
    <lineage>
        <taxon>Eukaryota</taxon>
        <taxon>Metazoa</taxon>
        <taxon>Chordata</taxon>
        <taxon>Craniata</taxon>
        <taxon>Vertebrata</taxon>
        <taxon>Euteleostomi</taxon>
        <taxon>Actinopterygii</taxon>
        <taxon>Neopterygii</taxon>
        <taxon>Teleostei</taxon>
        <taxon>Protacanthopterygii</taxon>
        <taxon>Esociformes</taxon>
        <taxon>Umbridae</taxon>
        <taxon>Umbra</taxon>
    </lineage>
</organism>
<proteinExistence type="predicted"/>
<dbReference type="EMBL" id="JAGEUA010000001">
    <property type="protein sequence ID" value="KAL1022208.1"/>
    <property type="molecule type" value="Genomic_DNA"/>
</dbReference>
<sequence>MSKFKFYHTYRRCRYNYSSKSEPASGDRCQKTVRGKRMEAEEGSGASRMQWNGRRQGCGTAPWWARWLLGGPGLVAILGRASAKPEERRSVGLSRRRAMLCQFTKSFRRSCHMKTED</sequence>
<dbReference type="AlphaFoldDB" id="A0ABD0XLC0"/>
<accession>A0ABD0XLC0</accession>
<dbReference type="Proteomes" id="UP001557470">
    <property type="component" value="Unassembled WGS sequence"/>
</dbReference>
<reference evidence="2 3" key="1">
    <citation type="submission" date="2024-06" db="EMBL/GenBank/DDBJ databases">
        <authorList>
            <person name="Pan Q."/>
            <person name="Wen M."/>
            <person name="Jouanno E."/>
            <person name="Zahm M."/>
            <person name="Klopp C."/>
            <person name="Cabau C."/>
            <person name="Louis A."/>
            <person name="Berthelot C."/>
            <person name="Parey E."/>
            <person name="Roest Crollius H."/>
            <person name="Montfort J."/>
            <person name="Robinson-Rechavi M."/>
            <person name="Bouchez O."/>
            <person name="Lampietro C."/>
            <person name="Lopez Roques C."/>
            <person name="Donnadieu C."/>
            <person name="Postlethwait J."/>
            <person name="Bobe J."/>
            <person name="Verreycken H."/>
            <person name="Guiguen Y."/>
        </authorList>
    </citation>
    <scope>NUCLEOTIDE SEQUENCE [LARGE SCALE GENOMIC DNA]</scope>
    <source>
        <strain evidence="2">Up_M1</strain>
        <tissue evidence="2">Testis</tissue>
    </source>
</reference>
<keyword evidence="3" id="KW-1185">Reference proteome</keyword>
<comment type="caution">
    <text evidence="2">The sequence shown here is derived from an EMBL/GenBank/DDBJ whole genome shotgun (WGS) entry which is preliminary data.</text>
</comment>
<protein>
    <submittedName>
        <fullName evidence="2">Uncharacterized protein</fullName>
    </submittedName>
</protein>